<dbReference type="Gene3D" id="1.25.40.20">
    <property type="entry name" value="Ankyrin repeat-containing domain"/>
    <property type="match status" value="1"/>
</dbReference>
<protein>
    <submittedName>
        <fullName evidence="3">Uncharacterized protein</fullName>
    </submittedName>
</protein>
<evidence type="ECO:0000313" key="4">
    <source>
        <dbReference type="Proteomes" id="UP001530315"/>
    </source>
</evidence>
<feature type="compositionally biased region" description="Acidic residues" evidence="2">
    <location>
        <begin position="675"/>
        <end position="694"/>
    </location>
</feature>
<keyword evidence="1" id="KW-0175">Coiled coil</keyword>
<dbReference type="SUPFAM" id="SSF48403">
    <property type="entry name" value="Ankyrin repeat"/>
    <property type="match status" value="1"/>
</dbReference>
<feature type="region of interest" description="Disordered" evidence="2">
    <location>
        <begin position="366"/>
        <end position="386"/>
    </location>
</feature>
<proteinExistence type="predicted"/>
<feature type="compositionally biased region" description="Low complexity" evidence="2">
    <location>
        <begin position="188"/>
        <end position="200"/>
    </location>
</feature>
<feature type="compositionally biased region" description="Basic and acidic residues" evidence="2">
    <location>
        <begin position="366"/>
        <end position="379"/>
    </location>
</feature>
<dbReference type="InterPro" id="IPR036770">
    <property type="entry name" value="Ankyrin_rpt-contain_sf"/>
</dbReference>
<dbReference type="AlphaFoldDB" id="A0ABD3PGJ3"/>
<reference evidence="3 4" key="1">
    <citation type="submission" date="2024-10" db="EMBL/GenBank/DDBJ databases">
        <title>Updated reference genomes for cyclostephanoid diatoms.</title>
        <authorList>
            <person name="Roberts W.R."/>
            <person name="Alverson A.J."/>
        </authorList>
    </citation>
    <scope>NUCLEOTIDE SEQUENCE [LARGE SCALE GENOMIC DNA]</scope>
    <source>
        <strain evidence="3 4">AJA276-08</strain>
    </source>
</reference>
<evidence type="ECO:0000256" key="2">
    <source>
        <dbReference type="SAM" id="MobiDB-lite"/>
    </source>
</evidence>
<feature type="coiled-coil region" evidence="1">
    <location>
        <begin position="871"/>
        <end position="898"/>
    </location>
</feature>
<feature type="region of interest" description="Disordered" evidence="2">
    <location>
        <begin position="674"/>
        <end position="703"/>
    </location>
</feature>
<dbReference type="EMBL" id="JALLAZ020000810">
    <property type="protein sequence ID" value="KAL3786828.1"/>
    <property type="molecule type" value="Genomic_DNA"/>
</dbReference>
<evidence type="ECO:0000313" key="3">
    <source>
        <dbReference type="EMBL" id="KAL3786828.1"/>
    </source>
</evidence>
<feature type="region of interest" description="Disordered" evidence="2">
    <location>
        <begin position="606"/>
        <end position="630"/>
    </location>
</feature>
<comment type="caution">
    <text evidence="3">The sequence shown here is derived from an EMBL/GenBank/DDBJ whole genome shotgun (WGS) entry which is preliminary data.</text>
</comment>
<evidence type="ECO:0000256" key="1">
    <source>
        <dbReference type="SAM" id="Coils"/>
    </source>
</evidence>
<dbReference type="Proteomes" id="UP001530315">
    <property type="component" value="Unassembled WGS sequence"/>
</dbReference>
<feature type="compositionally biased region" description="Low complexity" evidence="2">
    <location>
        <begin position="316"/>
        <end position="328"/>
    </location>
</feature>
<feature type="region of interest" description="Disordered" evidence="2">
    <location>
        <begin position="313"/>
        <end position="352"/>
    </location>
</feature>
<feature type="region of interest" description="Disordered" evidence="2">
    <location>
        <begin position="261"/>
        <end position="288"/>
    </location>
</feature>
<feature type="compositionally biased region" description="Acidic residues" evidence="2">
    <location>
        <begin position="263"/>
        <end position="274"/>
    </location>
</feature>
<gene>
    <name evidence="3" type="ORF">ACHAW5_009233</name>
</gene>
<accession>A0ABD3PGJ3</accession>
<name>A0ABD3PGJ3_9STRA</name>
<keyword evidence="4" id="KW-1185">Reference proteome</keyword>
<organism evidence="3 4">
    <name type="scientific">Stephanodiscus triporus</name>
    <dbReference type="NCBI Taxonomy" id="2934178"/>
    <lineage>
        <taxon>Eukaryota</taxon>
        <taxon>Sar</taxon>
        <taxon>Stramenopiles</taxon>
        <taxon>Ochrophyta</taxon>
        <taxon>Bacillariophyta</taxon>
        <taxon>Coscinodiscophyceae</taxon>
        <taxon>Thalassiosirophycidae</taxon>
        <taxon>Stephanodiscales</taxon>
        <taxon>Stephanodiscaceae</taxon>
        <taxon>Stephanodiscus</taxon>
    </lineage>
</organism>
<sequence length="921" mass="100436">MWHHQPIAHRVIEEEGEEFGEHNFNNPSYLLQRNRQSARPAVSGNLLHGSASQVSLSFGSQRSIVGSGRSLSLGYDMNMKRVGMDDFNKTNETFPLGTHFSPPSVPPRGGRNNNNLAQFAQLFAALPAGPIAAAPPPGFPVPSQQRGIGVTLSSAPALTSADPDGQDGCSSIHAASVSSEEDARDRTTTPSSSPVATVLPVTTGPSELYRLIASAPPPGGDPPGYWDVVLRRANDHPQEACFYDPSAGGHVYALHRLLRRTDDDDDDDDDDDGEEGRGDHLGRRRPPVSVVEAVMRACPRAVTRKQAVVDEDALLVPSSSSPTSQVTTGHGRDDGNVLHRASPPLHPPPPPPLPAVAAVGEANHRRLDDVDDGEGRPGDDVDVDVDADSNAERDDVRFEYPLAIACECRHDGEVVRLLASYLGAAAPAYRSEVYRSLDYASLPNHVVRILLEEHAGCVVERGTNSEATEGDDDDCPLEQVLFWWDDPDMMGMEEEILSYPNCDMGEDLRDLWEKLRMMLYAATNGTMAGYDNSKGSFQVLHRLLRVVSSGGIGGVRFPNDFAHAVLLLAKFIQRERKSMFEERDEAGSLPLHIAVSGDSLLRQIDPSRMTVAGRDEERAEDGSAVENDAQMDQAMDGVVRADDGDLLAAGGEARQLNNGPLPPQAGGLLPRAELAEEDEDDEGDSESDDNADEDNDKHTSAMPTDMEIIRLLLDQYPASIRLRDSQSGSLPIHLILRHNPRAIDAIELFLDLYPRSLTMPDGDGRLPIHLAILQKSPMWNKVVSMSPISLEARDPVTGLLPFQLAAMSKPALKDDLEEPTSTDDEVELESLSTCYSLLRMSPCLASGLADIKPRPQSLIEQQIMVWYKPRVTKLEEENERLRQKVEELEHKLASMLMAETGDLAILSGCPHLKKRKSSVAG</sequence>
<feature type="region of interest" description="Disordered" evidence="2">
    <location>
        <begin position="155"/>
        <end position="200"/>
    </location>
</feature>